<dbReference type="InterPro" id="IPR045860">
    <property type="entry name" value="Snake_toxin-like_sf"/>
</dbReference>
<keyword evidence="3" id="KW-1133">Transmembrane helix</keyword>
<dbReference type="KEGG" id="xla:108697068"/>
<accession>A0A8J0TDW2</accession>
<evidence type="ECO:0000256" key="1">
    <source>
        <dbReference type="ARBA" id="ARBA00004613"/>
    </source>
</evidence>
<reference evidence="7" key="1">
    <citation type="submission" date="2025-08" db="UniProtKB">
        <authorList>
            <consortium name="RefSeq"/>
        </authorList>
    </citation>
    <scope>IDENTIFICATION</scope>
    <source>
        <strain evidence="7">J_2021</strain>
        <tissue evidence="7">Erythrocytes</tissue>
    </source>
</reference>
<keyword evidence="6" id="KW-1185">Reference proteome</keyword>
<dbReference type="Proteomes" id="UP000186698">
    <property type="component" value="Chromosome 7L"/>
</dbReference>
<feature type="transmembrane region" description="Helical" evidence="3">
    <location>
        <begin position="199"/>
        <end position="217"/>
    </location>
</feature>
<evidence type="ECO:0000256" key="2">
    <source>
        <dbReference type="ARBA" id="ARBA00022525"/>
    </source>
</evidence>
<dbReference type="PANTHER" id="PTHR20914">
    <property type="entry name" value="LY6/PLAUR DOMAIN-CONTAINING PROTEIN 8"/>
    <property type="match status" value="1"/>
</dbReference>
<dbReference type="Gene3D" id="2.10.60.10">
    <property type="entry name" value="CD59"/>
    <property type="match status" value="2"/>
</dbReference>
<keyword evidence="3" id="KW-0812">Transmembrane</keyword>
<dbReference type="GO" id="GO:0019834">
    <property type="term" value="F:phospholipase A2 inhibitor activity"/>
    <property type="evidence" value="ECO:0007669"/>
    <property type="project" value="UniProtKB-KW"/>
</dbReference>
<dbReference type="AlphaFoldDB" id="A0A8J0TDW2"/>
<proteinExistence type="predicted"/>
<feature type="chain" id="PRO_5035147744" evidence="4">
    <location>
        <begin position="21"/>
        <end position="218"/>
    </location>
</feature>
<dbReference type="GeneID" id="108697068"/>
<dbReference type="GO" id="GO:0005576">
    <property type="term" value="C:extracellular region"/>
    <property type="evidence" value="ECO:0007669"/>
    <property type="project" value="UniProtKB-SubCell"/>
</dbReference>
<feature type="domain" description="UPAR/Ly6" evidence="5">
    <location>
        <begin position="115"/>
        <end position="193"/>
    </location>
</feature>
<keyword evidence="7" id="KW-0593">Phospholipase A2 inhibitor</keyword>
<dbReference type="RefSeq" id="XP_018082224.1">
    <property type="nucleotide sequence ID" value="XM_018226735.2"/>
</dbReference>
<gene>
    <name evidence="7" type="primary">LOC108697068</name>
</gene>
<dbReference type="Pfam" id="PF00021">
    <property type="entry name" value="UPAR_LY6"/>
    <property type="match status" value="2"/>
</dbReference>
<dbReference type="OrthoDB" id="9907776at2759"/>
<feature type="signal peptide" evidence="4">
    <location>
        <begin position="1"/>
        <end position="20"/>
    </location>
</feature>
<dbReference type="InterPro" id="IPR050918">
    <property type="entry name" value="CNF-like_PLA2_Inhibitor"/>
</dbReference>
<name>A0A8J0TDW2_XENLA</name>
<dbReference type="PANTHER" id="PTHR20914:SF29">
    <property type="entry name" value="PHOSPHOLIPASE A2 INHIBITOR SUBUNIT GAMMA B"/>
    <property type="match status" value="1"/>
</dbReference>
<evidence type="ECO:0000256" key="4">
    <source>
        <dbReference type="SAM" id="SignalP"/>
    </source>
</evidence>
<comment type="subcellular location">
    <subcellularLocation>
        <location evidence="1">Secreted</location>
    </subcellularLocation>
</comment>
<evidence type="ECO:0000313" key="6">
    <source>
        <dbReference type="Proteomes" id="UP000186698"/>
    </source>
</evidence>
<keyword evidence="3" id="KW-0472">Membrane</keyword>
<feature type="domain" description="UPAR/Ly6" evidence="5">
    <location>
        <begin position="20"/>
        <end position="101"/>
    </location>
</feature>
<keyword evidence="4" id="KW-0732">Signal</keyword>
<protein>
    <submittedName>
        <fullName evidence="7">Phospholipase A2 inhibitor subunit gamma B</fullName>
    </submittedName>
</protein>
<dbReference type="SUPFAM" id="SSF57302">
    <property type="entry name" value="Snake toxin-like"/>
    <property type="match status" value="2"/>
</dbReference>
<keyword evidence="2" id="KW-0964">Secreted</keyword>
<evidence type="ECO:0000259" key="5">
    <source>
        <dbReference type="Pfam" id="PF00021"/>
    </source>
</evidence>
<sequence length="218" mass="22686">MSNTLAALCTLLALVATGYSLTCTECLSKDGTTCSGPSVTCPSNEVCASLATRVSITGMNNMNLFASSCAPKQECDVSGSISITSTKMEFASSCCSTDKCTPAKPKLPDVTKPNGVVCPACLSVNSNPCKAGERMECAGNEKMCYLETTTLPDNSGPVSLHGCASKSVCDLVSMSQTSIFKALNISSSIQCTNGAFDHHHGFLLPAIIVSALFAFMFL</sequence>
<dbReference type="InterPro" id="IPR016054">
    <property type="entry name" value="LY6_UPA_recep-like"/>
</dbReference>
<evidence type="ECO:0000313" key="7">
    <source>
        <dbReference type="RefSeq" id="XP_018082224.1"/>
    </source>
</evidence>
<organism evidence="6 7">
    <name type="scientific">Xenopus laevis</name>
    <name type="common">African clawed frog</name>
    <dbReference type="NCBI Taxonomy" id="8355"/>
    <lineage>
        <taxon>Eukaryota</taxon>
        <taxon>Metazoa</taxon>
        <taxon>Chordata</taxon>
        <taxon>Craniata</taxon>
        <taxon>Vertebrata</taxon>
        <taxon>Euteleostomi</taxon>
        <taxon>Amphibia</taxon>
        <taxon>Batrachia</taxon>
        <taxon>Anura</taxon>
        <taxon>Pipoidea</taxon>
        <taxon>Pipidae</taxon>
        <taxon>Xenopodinae</taxon>
        <taxon>Xenopus</taxon>
        <taxon>Xenopus</taxon>
    </lineage>
</organism>
<dbReference type="CDD" id="cd23572">
    <property type="entry name" value="TFP_LU_ECD_PINLYP_rpt2"/>
    <property type="match status" value="1"/>
</dbReference>
<evidence type="ECO:0000256" key="3">
    <source>
        <dbReference type="SAM" id="Phobius"/>
    </source>
</evidence>